<dbReference type="AlphaFoldDB" id="D2RQE1"/>
<dbReference type="Proteomes" id="UP000001903">
    <property type="component" value="Chromosome"/>
</dbReference>
<dbReference type="Pfam" id="PF04019">
    <property type="entry name" value="DUF359"/>
    <property type="match status" value="1"/>
</dbReference>
<comment type="function">
    <text evidence="6">Catalyzes the GTP-dependent phosphorylation of the 3'-hydroxyl group of dephosphocoenzyme A to form coenzyme A (CoA).</text>
</comment>
<feature type="region of interest" description="Disordered" evidence="7">
    <location>
        <begin position="1"/>
        <end position="36"/>
    </location>
</feature>
<reference evidence="8 9" key="1">
    <citation type="journal article" date="2010" name="Stand. Genomic Sci.">
        <title>Complete genome sequence of Haloterrigena turkmenica type strain (4k).</title>
        <authorList>
            <person name="Saunders E."/>
            <person name="Tindall B.J."/>
            <person name="Fahnrich R."/>
            <person name="Lapidus A."/>
            <person name="Copeland A."/>
            <person name="Del Rio T.G."/>
            <person name="Lucas S."/>
            <person name="Chen F."/>
            <person name="Tice H."/>
            <person name="Cheng J.F."/>
            <person name="Han C."/>
            <person name="Detter J.C."/>
            <person name="Bruce D."/>
            <person name="Goodwin L."/>
            <person name="Chain P."/>
            <person name="Pitluck S."/>
            <person name="Pati A."/>
            <person name="Ivanova N."/>
            <person name="Mavromatis K."/>
            <person name="Chen A."/>
            <person name="Palaniappan K."/>
            <person name="Land M."/>
            <person name="Hauser L."/>
            <person name="Chang Y.J."/>
            <person name="Jeffries C.D."/>
            <person name="Brettin T."/>
            <person name="Rohde M."/>
            <person name="Goker M."/>
            <person name="Bristow J."/>
            <person name="Eisen J.A."/>
            <person name="Markowitz V."/>
            <person name="Hugenholtz P."/>
            <person name="Klenk H.P."/>
            <person name="Kyrpides N.C."/>
        </authorList>
    </citation>
    <scope>NUCLEOTIDE SEQUENCE [LARGE SCALE GENOMIC DNA]</scope>
    <source>
        <strain evidence="9">ATCC 51198 / DSM 5511 / JCM 9101 / NCIMB 13204 / VKM B-1734 / 4k</strain>
    </source>
</reference>
<gene>
    <name evidence="8" type="ordered locus">Htur_3456</name>
</gene>
<evidence type="ECO:0000256" key="1">
    <source>
        <dbReference type="ARBA" id="ARBA00022679"/>
    </source>
</evidence>
<keyword evidence="4 6" id="KW-0173">Coenzyme A biosynthesis</keyword>
<dbReference type="GeneID" id="8744076"/>
<evidence type="ECO:0000256" key="2">
    <source>
        <dbReference type="ARBA" id="ARBA00022741"/>
    </source>
</evidence>
<name>D2RQE1_HALTV</name>
<dbReference type="GO" id="GO:0015937">
    <property type="term" value="P:coenzyme A biosynthetic process"/>
    <property type="evidence" value="ECO:0007669"/>
    <property type="project" value="UniProtKB-UniRule"/>
</dbReference>
<comment type="caution">
    <text evidence="6">Lacks conserved residue(s) required for the propagation of feature annotation.</text>
</comment>
<dbReference type="HOGENOM" id="CLU_120795_0_0_2"/>
<dbReference type="GO" id="GO:0005525">
    <property type="term" value="F:GTP binding"/>
    <property type="evidence" value="ECO:0007669"/>
    <property type="project" value="UniProtKB-UniRule"/>
</dbReference>
<evidence type="ECO:0000313" key="9">
    <source>
        <dbReference type="Proteomes" id="UP000001903"/>
    </source>
</evidence>
<dbReference type="InterPro" id="IPR007164">
    <property type="entry name" value="GTP-dep_dephospho-CoA_kin"/>
</dbReference>
<dbReference type="KEGG" id="htu:Htur_3456"/>
<protein>
    <recommendedName>
        <fullName evidence="6">GTP-dependent dephospho-CoA kinase</fullName>
        <ecNumber evidence="6">2.7.1.237</ecNumber>
    </recommendedName>
    <alternativeName>
        <fullName evidence="6">Dephospho-coenzyme A kinase</fullName>
        <shortName evidence="6">DPCK</shortName>
    </alternativeName>
</protein>
<evidence type="ECO:0000313" key="8">
    <source>
        <dbReference type="EMBL" id="ADB62318.1"/>
    </source>
</evidence>
<proteinExistence type="inferred from homology"/>
<keyword evidence="2 6" id="KW-0547">Nucleotide-binding</keyword>
<dbReference type="HAMAP" id="MF_00590">
    <property type="entry name" value="Dephospho_CoA_kinase_GTP_dep"/>
    <property type="match status" value="1"/>
</dbReference>
<dbReference type="eggNOG" id="arCOG04076">
    <property type="taxonomic scope" value="Archaea"/>
</dbReference>
<keyword evidence="1 6" id="KW-0808">Transferase</keyword>
<dbReference type="EMBL" id="CP001860">
    <property type="protein sequence ID" value="ADB62318.1"/>
    <property type="molecule type" value="Genomic_DNA"/>
</dbReference>
<evidence type="ECO:0000256" key="6">
    <source>
        <dbReference type="HAMAP-Rule" id="MF_00590"/>
    </source>
</evidence>
<keyword evidence="5 6" id="KW-0342">GTP-binding</keyword>
<comment type="similarity">
    <text evidence="6">Belongs to the GTP-dependent DPCK family.</text>
</comment>
<dbReference type="RefSeq" id="WP_012944574.1">
    <property type="nucleotide sequence ID" value="NC_013743.1"/>
</dbReference>
<feature type="binding site" evidence="6">
    <location>
        <position position="75"/>
    </location>
    <ligand>
        <name>GTP</name>
        <dbReference type="ChEBI" id="CHEBI:37565"/>
    </ligand>
</feature>
<dbReference type="GO" id="GO:0016301">
    <property type="term" value="F:kinase activity"/>
    <property type="evidence" value="ECO:0007669"/>
    <property type="project" value="UniProtKB-UniRule"/>
</dbReference>
<dbReference type="OrthoDB" id="15447at2157"/>
<dbReference type="EC" id="2.7.1.237" evidence="6"/>
<dbReference type="STRING" id="543526.Htur_3456"/>
<keyword evidence="3 6" id="KW-0418">Kinase</keyword>
<feature type="binding site" evidence="6">
    <location>
        <position position="94"/>
    </location>
    <ligand>
        <name>GTP</name>
        <dbReference type="ChEBI" id="CHEBI:37565"/>
    </ligand>
</feature>
<feature type="binding site" evidence="6">
    <location>
        <position position="151"/>
    </location>
    <ligand>
        <name>GTP</name>
        <dbReference type="ChEBI" id="CHEBI:37565"/>
    </ligand>
</feature>
<feature type="binding site" evidence="6">
    <location>
        <position position="174"/>
    </location>
    <ligand>
        <name>GTP</name>
        <dbReference type="ChEBI" id="CHEBI:37565"/>
    </ligand>
</feature>
<dbReference type="PANTHER" id="PTHR40732">
    <property type="entry name" value="UPF0218 PROTEIN TK1697"/>
    <property type="match status" value="1"/>
</dbReference>
<keyword evidence="9" id="KW-1185">Reference proteome</keyword>
<feature type="binding site" evidence="6">
    <location>
        <position position="77"/>
    </location>
    <ligand>
        <name>GTP</name>
        <dbReference type="ChEBI" id="CHEBI:37565"/>
    </ligand>
</feature>
<accession>D2RQE1</accession>
<sequence>MTRDDSPAETDTDADAAANANADTNGAASTPDIDDQLLVLPDDLRHELKEPMGPVETDADRLLKDVDGPLIAVGDVVTYHFLRAGRPPDVALVDERTKRSAVDEEIRETVTEGTTVEVVNPPAEISQAVVEALLEGLASDEPTTILVEGEEDLVALPAIVAAPEGASVVYGQPDEGMVHVKVTEEHQQDMRALLDRFEGDIDRFWELLEASGG</sequence>
<comment type="catalytic activity">
    <reaction evidence="6">
        <text>3'-dephospho-CoA + GTP = GDP + CoA + H(+)</text>
        <dbReference type="Rhea" id="RHEA:61156"/>
        <dbReference type="ChEBI" id="CHEBI:15378"/>
        <dbReference type="ChEBI" id="CHEBI:37565"/>
        <dbReference type="ChEBI" id="CHEBI:57287"/>
        <dbReference type="ChEBI" id="CHEBI:57328"/>
        <dbReference type="ChEBI" id="CHEBI:58189"/>
        <dbReference type="EC" id="2.7.1.237"/>
    </reaction>
</comment>
<evidence type="ECO:0000256" key="4">
    <source>
        <dbReference type="ARBA" id="ARBA00022993"/>
    </source>
</evidence>
<evidence type="ECO:0000256" key="3">
    <source>
        <dbReference type="ARBA" id="ARBA00022777"/>
    </source>
</evidence>
<evidence type="ECO:0000256" key="7">
    <source>
        <dbReference type="SAM" id="MobiDB-lite"/>
    </source>
</evidence>
<evidence type="ECO:0000256" key="5">
    <source>
        <dbReference type="ARBA" id="ARBA00023134"/>
    </source>
</evidence>
<feature type="binding site" evidence="6">
    <location>
        <position position="76"/>
    </location>
    <ligand>
        <name>GTP</name>
        <dbReference type="ChEBI" id="CHEBI:37565"/>
    </ligand>
</feature>
<feature type="compositionally biased region" description="Low complexity" evidence="7">
    <location>
        <begin position="15"/>
        <end position="28"/>
    </location>
</feature>
<organism evidence="8 9">
    <name type="scientific">Haloterrigena turkmenica (strain ATCC 51198 / DSM 5511 / JCM 9101 / NCIMB 13204 / VKM B-1734 / 4k)</name>
    <name type="common">Halococcus turkmenicus</name>
    <dbReference type="NCBI Taxonomy" id="543526"/>
    <lineage>
        <taxon>Archaea</taxon>
        <taxon>Methanobacteriati</taxon>
        <taxon>Methanobacteriota</taxon>
        <taxon>Stenosarchaea group</taxon>
        <taxon>Halobacteria</taxon>
        <taxon>Halobacteriales</taxon>
        <taxon>Natrialbaceae</taxon>
        <taxon>Haloterrigena</taxon>
    </lineage>
</organism>
<dbReference type="UniPathway" id="UPA00241"/>
<dbReference type="PANTHER" id="PTHR40732:SF1">
    <property type="entry name" value="GTP-DEPENDENT DEPHOSPHO-COA KINASE"/>
    <property type="match status" value="1"/>
</dbReference>
<comment type="pathway">
    <text evidence="6">Cofactor biosynthesis; coenzyme A biosynthesis.</text>
</comment>